<feature type="domain" description="CCHC-type" evidence="3">
    <location>
        <begin position="149"/>
        <end position="164"/>
    </location>
</feature>
<dbReference type="PROSITE" id="PS50158">
    <property type="entry name" value="ZF_CCHC"/>
    <property type="match status" value="1"/>
</dbReference>
<dbReference type="GO" id="GO:0008270">
    <property type="term" value="F:zinc ion binding"/>
    <property type="evidence" value="ECO:0007669"/>
    <property type="project" value="UniProtKB-KW"/>
</dbReference>
<keyword evidence="1" id="KW-0863">Zinc-finger</keyword>
<feature type="region of interest" description="Disordered" evidence="2">
    <location>
        <begin position="89"/>
        <end position="180"/>
    </location>
</feature>
<dbReference type="InterPro" id="IPR036875">
    <property type="entry name" value="Znf_CCHC_sf"/>
</dbReference>
<keyword evidence="1" id="KW-0479">Metal-binding</keyword>
<dbReference type="Proteomes" id="UP001152523">
    <property type="component" value="Unassembled WGS sequence"/>
</dbReference>
<name>A0AAV0CES5_9ASTE</name>
<keyword evidence="5" id="KW-1185">Reference proteome</keyword>
<dbReference type="PANTHER" id="PTHR47592">
    <property type="entry name" value="PBF68 PROTEIN"/>
    <property type="match status" value="1"/>
</dbReference>
<dbReference type="SMART" id="SM00343">
    <property type="entry name" value="ZnF_C2HC"/>
    <property type="match status" value="1"/>
</dbReference>
<evidence type="ECO:0000256" key="2">
    <source>
        <dbReference type="SAM" id="MobiDB-lite"/>
    </source>
</evidence>
<evidence type="ECO:0000313" key="5">
    <source>
        <dbReference type="Proteomes" id="UP001152523"/>
    </source>
</evidence>
<reference evidence="4" key="1">
    <citation type="submission" date="2022-07" db="EMBL/GenBank/DDBJ databases">
        <authorList>
            <person name="Macas J."/>
            <person name="Novak P."/>
            <person name="Neumann P."/>
        </authorList>
    </citation>
    <scope>NUCLEOTIDE SEQUENCE</scope>
</reference>
<dbReference type="SUPFAM" id="SSF57756">
    <property type="entry name" value="Retrovirus zinc finger-like domains"/>
    <property type="match status" value="1"/>
</dbReference>
<dbReference type="Pfam" id="PF14223">
    <property type="entry name" value="Retrotran_gag_2"/>
    <property type="match status" value="1"/>
</dbReference>
<evidence type="ECO:0000259" key="3">
    <source>
        <dbReference type="PROSITE" id="PS50158"/>
    </source>
</evidence>
<dbReference type="InterPro" id="IPR001878">
    <property type="entry name" value="Znf_CCHC"/>
</dbReference>
<dbReference type="GO" id="GO:0003676">
    <property type="term" value="F:nucleic acid binding"/>
    <property type="evidence" value="ECO:0007669"/>
    <property type="project" value="InterPro"/>
</dbReference>
<evidence type="ECO:0000256" key="1">
    <source>
        <dbReference type="PROSITE-ProRule" id="PRU00047"/>
    </source>
</evidence>
<gene>
    <name evidence="4" type="ORF">CEPIT_LOCUS4876</name>
</gene>
<comment type="caution">
    <text evidence="4">The sequence shown here is derived from an EMBL/GenBank/DDBJ whole genome shotgun (WGS) entry which is preliminary data.</text>
</comment>
<dbReference type="Pfam" id="PF00098">
    <property type="entry name" value="zf-CCHC"/>
    <property type="match status" value="1"/>
</dbReference>
<protein>
    <recommendedName>
        <fullName evidence="3">CCHC-type domain-containing protein</fullName>
    </recommendedName>
</protein>
<dbReference type="Gene3D" id="4.10.60.10">
    <property type="entry name" value="Zinc finger, CCHC-type"/>
    <property type="match status" value="1"/>
</dbReference>
<dbReference type="PANTHER" id="PTHR47592:SF27">
    <property type="entry name" value="OS08G0421700 PROTEIN"/>
    <property type="match status" value="1"/>
</dbReference>
<dbReference type="AlphaFoldDB" id="A0AAV0CES5"/>
<accession>A0AAV0CES5</accession>
<evidence type="ECO:0000313" key="4">
    <source>
        <dbReference type="EMBL" id="CAH9074033.1"/>
    </source>
</evidence>
<feature type="compositionally biased region" description="Basic and acidic residues" evidence="2">
    <location>
        <begin position="122"/>
        <end position="134"/>
    </location>
</feature>
<organism evidence="4 5">
    <name type="scientific">Cuscuta epithymum</name>
    <dbReference type="NCBI Taxonomy" id="186058"/>
    <lineage>
        <taxon>Eukaryota</taxon>
        <taxon>Viridiplantae</taxon>
        <taxon>Streptophyta</taxon>
        <taxon>Embryophyta</taxon>
        <taxon>Tracheophyta</taxon>
        <taxon>Spermatophyta</taxon>
        <taxon>Magnoliopsida</taxon>
        <taxon>eudicotyledons</taxon>
        <taxon>Gunneridae</taxon>
        <taxon>Pentapetalae</taxon>
        <taxon>asterids</taxon>
        <taxon>lamiids</taxon>
        <taxon>Solanales</taxon>
        <taxon>Convolvulaceae</taxon>
        <taxon>Cuscuteae</taxon>
        <taxon>Cuscuta</taxon>
        <taxon>Cuscuta subgen. Cuscuta</taxon>
    </lineage>
</organism>
<sequence>MPEKKKFIVSHFLDFKMVDHKSIVSQVEEFQFILHEIHAESMSFSKSFQVVVVIEKLPPKWKDFKNYLKHKCKEMSLEELIVRLRIEEDTRKSKHKAGRSNSMEAKANMVEAGSKKGKKRKHDDEGKKRKHDDEGISGAKPSSKEFKGKCYNCGKPGHRVKDCRAPKKKKKGQVNMVDNL</sequence>
<keyword evidence="1" id="KW-0862">Zinc</keyword>
<proteinExistence type="predicted"/>
<dbReference type="EMBL" id="CAMAPF010000026">
    <property type="protein sequence ID" value="CAH9074033.1"/>
    <property type="molecule type" value="Genomic_DNA"/>
</dbReference>